<evidence type="ECO:0000256" key="1">
    <source>
        <dbReference type="SAM" id="MobiDB-lite"/>
    </source>
</evidence>
<evidence type="ECO:0000313" key="2">
    <source>
        <dbReference type="EMBL" id="TXB97130.1"/>
    </source>
</evidence>
<dbReference type="Proteomes" id="UP000321331">
    <property type="component" value="Unassembled WGS sequence"/>
</dbReference>
<feature type="region of interest" description="Disordered" evidence="1">
    <location>
        <begin position="59"/>
        <end position="99"/>
    </location>
</feature>
<dbReference type="AlphaFoldDB" id="A0A5C6SHW9"/>
<feature type="compositionally biased region" description="Basic residues" evidence="1">
    <location>
        <begin position="74"/>
        <end position="95"/>
    </location>
</feature>
<dbReference type="EMBL" id="VMNF01000014">
    <property type="protein sequence ID" value="TXB97130.1"/>
    <property type="molecule type" value="Genomic_DNA"/>
</dbReference>
<protein>
    <submittedName>
        <fullName evidence="2">Uncharacterized protein</fullName>
    </submittedName>
</protein>
<gene>
    <name evidence="2" type="ORF">FocTR4_00010950</name>
</gene>
<feature type="compositionally biased region" description="Basic and acidic residues" evidence="1">
    <location>
        <begin position="59"/>
        <end position="73"/>
    </location>
</feature>
<feature type="non-terminal residue" evidence="2">
    <location>
        <position position="1"/>
    </location>
</feature>
<organism evidence="2 3">
    <name type="scientific">Fusarium oxysporum f. sp. cubense</name>
    <dbReference type="NCBI Taxonomy" id="61366"/>
    <lineage>
        <taxon>Eukaryota</taxon>
        <taxon>Fungi</taxon>
        <taxon>Dikarya</taxon>
        <taxon>Ascomycota</taxon>
        <taxon>Pezizomycotina</taxon>
        <taxon>Sordariomycetes</taxon>
        <taxon>Hypocreomycetidae</taxon>
        <taxon>Hypocreales</taxon>
        <taxon>Nectriaceae</taxon>
        <taxon>Fusarium</taxon>
        <taxon>Fusarium oxysporum species complex</taxon>
    </lineage>
</organism>
<proteinExistence type="predicted"/>
<sequence>RLAAPSWKAAKGILKTKIRDNAKKQQKLTDEKVAAYQKLKEVAVAGLQEKLKSLEVEVRRSIDNSKKQEEQSIKHQKSEHKRAKSSRSPKKKRQYSKTSCRTPFTTWKVKLDARKNMYDDMNSAYTVHLKLTLGTSFGILGSSFNASTDLFRAILCGDLDGDSLKDSGRWDRIGDHSAIQRMIPLSVSNSAPAKQMRAIAGLAMYSRGLDEFAFQPS</sequence>
<reference evidence="2 3" key="1">
    <citation type="submission" date="2019-07" db="EMBL/GenBank/DDBJ databases">
        <title>The First High-Quality Draft Genome Sequence of the Causal Agent of the Current Panama Disease Epidemic.</title>
        <authorList>
            <person name="Warmington R.J."/>
            <person name="Kay W."/>
            <person name="Jeffries A."/>
            <person name="Bebber D."/>
            <person name="Moore K."/>
            <person name="Studholme D.J."/>
        </authorList>
    </citation>
    <scope>NUCLEOTIDE SEQUENCE [LARGE SCALE GENOMIC DNA]</scope>
    <source>
        <strain evidence="2 3">TR4</strain>
    </source>
</reference>
<name>A0A5C6SHW9_FUSOC</name>
<evidence type="ECO:0000313" key="3">
    <source>
        <dbReference type="Proteomes" id="UP000321331"/>
    </source>
</evidence>
<accession>A0A5C6SHW9</accession>
<comment type="caution">
    <text evidence="2">The sequence shown here is derived from an EMBL/GenBank/DDBJ whole genome shotgun (WGS) entry which is preliminary data.</text>
</comment>